<dbReference type="GO" id="GO:0043812">
    <property type="term" value="F:phosphatidylinositol-4-phosphate phosphatase activity"/>
    <property type="evidence" value="ECO:0007669"/>
    <property type="project" value="TreeGrafter"/>
</dbReference>
<reference evidence="10" key="1">
    <citation type="submission" date="2016-06" db="UniProtKB">
        <authorList>
            <consortium name="WormBaseParasite"/>
        </authorList>
    </citation>
    <scope>IDENTIFICATION</scope>
</reference>
<dbReference type="PANTHER" id="PTHR45662">
    <property type="entry name" value="PHOSPHATIDYLINOSITIDE PHOSPHATASE SAC1"/>
    <property type="match status" value="1"/>
</dbReference>
<dbReference type="PROSITE" id="PS50275">
    <property type="entry name" value="SAC"/>
    <property type="match status" value="1"/>
</dbReference>
<dbReference type="GO" id="GO:0004438">
    <property type="term" value="F:phosphatidylinositol-3-phosphate phosphatase activity"/>
    <property type="evidence" value="ECO:0007669"/>
    <property type="project" value="UniProtKB-EC"/>
</dbReference>
<evidence type="ECO:0000256" key="6">
    <source>
        <dbReference type="ARBA" id="ARBA00041911"/>
    </source>
</evidence>
<gene>
    <name evidence="8" type="ORF">SSLN_LOCUS19237</name>
</gene>
<comment type="catalytic activity">
    <reaction evidence="2">
        <text>a 1,2-diacyl-sn-glycero-3-phospho-(1D-myo-inositol-3-phosphate) + H2O = a 1,2-diacyl-sn-glycero-3-phospho-(1D-myo-inositol) + phosphate</text>
        <dbReference type="Rhea" id="RHEA:12316"/>
        <dbReference type="ChEBI" id="CHEBI:15377"/>
        <dbReference type="ChEBI" id="CHEBI:43474"/>
        <dbReference type="ChEBI" id="CHEBI:57880"/>
        <dbReference type="ChEBI" id="CHEBI:58088"/>
        <dbReference type="EC" id="3.1.3.64"/>
    </reaction>
    <physiologicalReaction direction="left-to-right" evidence="2">
        <dbReference type="Rhea" id="RHEA:12317"/>
    </physiologicalReaction>
</comment>
<dbReference type="InterPro" id="IPR002013">
    <property type="entry name" value="SAC_dom"/>
</dbReference>
<keyword evidence="9" id="KW-1185">Reference proteome</keyword>
<evidence type="ECO:0000313" key="9">
    <source>
        <dbReference type="Proteomes" id="UP000275846"/>
    </source>
</evidence>
<accession>A0A183TRY9</accession>
<dbReference type="AlphaFoldDB" id="A0A183TRY9"/>
<dbReference type="Proteomes" id="UP000275846">
    <property type="component" value="Unassembled WGS sequence"/>
</dbReference>
<dbReference type="GO" id="GO:0005783">
    <property type="term" value="C:endoplasmic reticulum"/>
    <property type="evidence" value="ECO:0007669"/>
    <property type="project" value="TreeGrafter"/>
</dbReference>
<evidence type="ECO:0000256" key="5">
    <source>
        <dbReference type="ARBA" id="ARBA00041396"/>
    </source>
</evidence>
<comment type="catalytic activity">
    <reaction evidence="3">
        <text>a 1,2-diacyl-sn-glycero-3-phospho-(1D-myo-inositol 4-phosphate) + H2O = a 1,2-diacyl-sn-glycero-3-phospho-(1D-myo-inositol) + phosphate</text>
        <dbReference type="Rhea" id="RHEA:55652"/>
        <dbReference type="ChEBI" id="CHEBI:15377"/>
        <dbReference type="ChEBI" id="CHEBI:43474"/>
        <dbReference type="ChEBI" id="CHEBI:57880"/>
        <dbReference type="ChEBI" id="CHEBI:58178"/>
    </reaction>
    <physiologicalReaction direction="left-to-right" evidence="3">
        <dbReference type="Rhea" id="RHEA:55653"/>
    </physiologicalReaction>
</comment>
<dbReference type="EMBL" id="UYSU01046744">
    <property type="protein sequence ID" value="VDM05623.1"/>
    <property type="molecule type" value="Genomic_DNA"/>
</dbReference>
<evidence type="ECO:0000256" key="3">
    <source>
        <dbReference type="ARBA" id="ARBA00036807"/>
    </source>
</evidence>
<dbReference type="EC" id="3.1.3.64" evidence="1"/>
<dbReference type="WBParaSite" id="SSLN_0001996301-mRNA-1">
    <property type="protein sequence ID" value="SSLN_0001996301-mRNA-1"/>
    <property type="gene ID" value="SSLN_0001996301"/>
</dbReference>
<organism evidence="10">
    <name type="scientific">Schistocephalus solidus</name>
    <name type="common">Tapeworm</name>
    <dbReference type="NCBI Taxonomy" id="70667"/>
    <lineage>
        <taxon>Eukaryota</taxon>
        <taxon>Metazoa</taxon>
        <taxon>Spiralia</taxon>
        <taxon>Lophotrochozoa</taxon>
        <taxon>Platyhelminthes</taxon>
        <taxon>Cestoda</taxon>
        <taxon>Eucestoda</taxon>
        <taxon>Diphyllobothriidea</taxon>
        <taxon>Diphyllobothriidae</taxon>
        <taxon>Schistocephalus</taxon>
    </lineage>
</organism>
<evidence type="ECO:0000256" key="2">
    <source>
        <dbReference type="ARBA" id="ARBA00036631"/>
    </source>
</evidence>
<dbReference type="OrthoDB" id="405996at2759"/>
<evidence type="ECO:0000256" key="1">
    <source>
        <dbReference type="ARBA" id="ARBA00013038"/>
    </source>
</evidence>
<evidence type="ECO:0000313" key="10">
    <source>
        <dbReference type="WBParaSite" id="SSLN_0001996301-mRNA-1"/>
    </source>
</evidence>
<dbReference type="Pfam" id="PF02383">
    <property type="entry name" value="Syja_N"/>
    <property type="match status" value="1"/>
</dbReference>
<dbReference type="PANTHER" id="PTHR45662:SF2">
    <property type="entry name" value="PHOSPHATIDYLINOSITOL-3-PHOSPHATASE SAC1"/>
    <property type="match status" value="1"/>
</dbReference>
<reference evidence="8 9" key="2">
    <citation type="submission" date="2018-11" db="EMBL/GenBank/DDBJ databases">
        <authorList>
            <consortium name="Pathogen Informatics"/>
        </authorList>
    </citation>
    <scope>NUCLEOTIDE SEQUENCE [LARGE SCALE GENOMIC DNA]</scope>
    <source>
        <strain evidence="8 9">NST_G2</strain>
    </source>
</reference>
<sequence length="480" mass="54896">MRLSQQVCRYLTPTKIDYEQPFSNDVSSKPSTIYGILGTIKLLSGRYIITVDKRELVGKIFGHKIYRAVEFSIHPFAKSTSNLNEEEMETETAYIEMLRYVLEIEGFYFSYTYDLTLTQQRLSELGPDAKRQNIFERAERRFVWNGFLLDDWCGLVSAALSTPPVYAWPKLESFITPVIFGYVGILQPATSTASSFNVSDDTPCYALISRRSVFRAGTRFYARGVDKDANAANTVETEQIAYIPPGNIFSFVQIRGSVPLFWSQRPDLKYKPLVKMGYGQKDLTTRADERNELLGQIEVAPEQVEILKQHFHDVCFAQRYGRTIAINLLDEKGLERRLCRSYAIASQSVDQAELKYESFDFHRECSALKWNRLSILLDRLEPEIVTMRLVDSQTGVFRTNCIDCLDRTNVVQSMIAHRALELGLQQSHLASSVSGEQSDFMRAIWPDFEQAFKNVWADNADILSVQYSGTKALKTDFTRT</sequence>
<name>A0A183TRY9_SCHSO</name>
<evidence type="ECO:0000313" key="8">
    <source>
        <dbReference type="EMBL" id="VDM05623.1"/>
    </source>
</evidence>
<evidence type="ECO:0000256" key="4">
    <source>
        <dbReference type="ARBA" id="ARBA00040795"/>
    </source>
</evidence>
<dbReference type="GO" id="GO:0046856">
    <property type="term" value="P:phosphatidylinositol dephosphorylation"/>
    <property type="evidence" value="ECO:0007669"/>
    <property type="project" value="TreeGrafter"/>
</dbReference>
<dbReference type="STRING" id="70667.A0A183TRY9"/>
<feature type="domain" description="SAC" evidence="7">
    <location>
        <begin position="98"/>
        <end position="469"/>
    </location>
</feature>
<protein>
    <recommendedName>
        <fullName evidence="4">Phosphatidylinositol-3-phosphatase SAC1</fullName>
        <ecNumber evidence="1">3.1.3.64</ecNumber>
    </recommendedName>
    <alternativeName>
        <fullName evidence="6">Phosphatidylinositol-4-phosphate phosphatase</fullName>
    </alternativeName>
    <alternativeName>
        <fullName evidence="5">Suppressor of actin mutations 1-like protein</fullName>
    </alternativeName>
</protein>
<proteinExistence type="predicted"/>
<evidence type="ECO:0000259" key="7">
    <source>
        <dbReference type="PROSITE" id="PS50275"/>
    </source>
</evidence>